<accession>A0ABW1LI18</accession>
<evidence type="ECO:0000256" key="3">
    <source>
        <dbReference type="ARBA" id="ARBA00022618"/>
    </source>
</evidence>
<comment type="caution">
    <text evidence="10">Lacks conserved residue(s) required for the propagation of feature annotation.</text>
</comment>
<keyword evidence="1 10" id="KW-0963">Cytoplasm</keyword>
<evidence type="ECO:0000259" key="12">
    <source>
        <dbReference type="Pfam" id="PF02875"/>
    </source>
</evidence>
<keyword evidence="7 10" id="KW-0573">Peptidoglycan synthesis</keyword>
<dbReference type="NCBIfam" id="TIGR01143">
    <property type="entry name" value="murF"/>
    <property type="match status" value="1"/>
</dbReference>
<dbReference type="GO" id="GO:0047480">
    <property type="term" value="F:UDP-N-acetylmuramoyl-tripeptide-D-alanyl-D-alanine ligase activity"/>
    <property type="evidence" value="ECO:0007669"/>
    <property type="project" value="UniProtKB-EC"/>
</dbReference>
<dbReference type="SUPFAM" id="SSF53244">
    <property type="entry name" value="MurD-like peptide ligases, peptide-binding domain"/>
    <property type="match status" value="1"/>
</dbReference>
<dbReference type="InterPro" id="IPR013221">
    <property type="entry name" value="Mur_ligase_cen"/>
</dbReference>
<organism evidence="14 15">
    <name type="scientific">Nocardioides hankookensis</name>
    <dbReference type="NCBI Taxonomy" id="443157"/>
    <lineage>
        <taxon>Bacteria</taxon>
        <taxon>Bacillati</taxon>
        <taxon>Actinomycetota</taxon>
        <taxon>Actinomycetes</taxon>
        <taxon>Propionibacteriales</taxon>
        <taxon>Nocardioidaceae</taxon>
        <taxon>Nocardioides</taxon>
    </lineage>
</organism>
<keyword evidence="9 10" id="KW-0961">Cell wall biogenesis/degradation</keyword>
<keyword evidence="15" id="KW-1185">Reference proteome</keyword>
<comment type="pathway">
    <text evidence="10 11">Cell wall biogenesis; peptidoglycan biosynthesis.</text>
</comment>
<dbReference type="RefSeq" id="WP_379155439.1">
    <property type="nucleotide sequence ID" value="NZ_JBHSRJ010000004.1"/>
</dbReference>
<dbReference type="HAMAP" id="MF_02019">
    <property type="entry name" value="MurF"/>
    <property type="match status" value="1"/>
</dbReference>
<dbReference type="Gene3D" id="3.40.1190.10">
    <property type="entry name" value="Mur-like, catalytic domain"/>
    <property type="match status" value="1"/>
</dbReference>
<keyword evidence="5 10" id="KW-0067">ATP-binding</keyword>
<comment type="function">
    <text evidence="10 11">Involved in cell wall formation. Catalyzes the final step in the synthesis of UDP-N-acetylmuramoyl-pentapeptide, the precursor of murein.</text>
</comment>
<evidence type="ECO:0000256" key="2">
    <source>
        <dbReference type="ARBA" id="ARBA00022598"/>
    </source>
</evidence>
<comment type="similarity">
    <text evidence="10">Belongs to the MurCDEF family. MurF subfamily.</text>
</comment>
<evidence type="ECO:0000256" key="9">
    <source>
        <dbReference type="ARBA" id="ARBA00023316"/>
    </source>
</evidence>
<feature type="domain" description="Mur ligase C-terminal" evidence="12">
    <location>
        <begin position="305"/>
        <end position="434"/>
    </location>
</feature>
<comment type="caution">
    <text evidence="14">The sequence shown here is derived from an EMBL/GenBank/DDBJ whole genome shotgun (WGS) entry which is preliminary data.</text>
</comment>
<dbReference type="InterPro" id="IPR036615">
    <property type="entry name" value="Mur_ligase_C_dom_sf"/>
</dbReference>
<dbReference type="InterPro" id="IPR035911">
    <property type="entry name" value="MurE/MurF_N"/>
</dbReference>
<evidence type="ECO:0000256" key="8">
    <source>
        <dbReference type="ARBA" id="ARBA00023306"/>
    </source>
</evidence>
<proteinExistence type="inferred from homology"/>
<dbReference type="Proteomes" id="UP001596135">
    <property type="component" value="Unassembled WGS sequence"/>
</dbReference>
<evidence type="ECO:0000256" key="4">
    <source>
        <dbReference type="ARBA" id="ARBA00022741"/>
    </source>
</evidence>
<keyword evidence="4 10" id="KW-0547">Nucleotide-binding</keyword>
<reference evidence="15" key="1">
    <citation type="journal article" date="2019" name="Int. J. Syst. Evol. Microbiol.">
        <title>The Global Catalogue of Microorganisms (GCM) 10K type strain sequencing project: providing services to taxonomists for standard genome sequencing and annotation.</title>
        <authorList>
            <consortium name="The Broad Institute Genomics Platform"/>
            <consortium name="The Broad Institute Genome Sequencing Center for Infectious Disease"/>
            <person name="Wu L."/>
            <person name="Ma J."/>
        </authorList>
    </citation>
    <scope>NUCLEOTIDE SEQUENCE [LARGE SCALE GENOMIC DNA]</scope>
    <source>
        <strain evidence="15">CCUG 54522</strain>
    </source>
</reference>
<dbReference type="Pfam" id="PF08245">
    <property type="entry name" value="Mur_ligase_M"/>
    <property type="match status" value="1"/>
</dbReference>
<evidence type="ECO:0000256" key="10">
    <source>
        <dbReference type="HAMAP-Rule" id="MF_02019"/>
    </source>
</evidence>
<keyword evidence="8 10" id="KW-0131">Cell cycle</keyword>
<keyword evidence="6 10" id="KW-0133">Cell shape</keyword>
<evidence type="ECO:0000256" key="7">
    <source>
        <dbReference type="ARBA" id="ARBA00022984"/>
    </source>
</evidence>
<dbReference type="InterPro" id="IPR004101">
    <property type="entry name" value="Mur_ligase_C"/>
</dbReference>
<sequence length="458" mass="46133">MTLGEIAEAVGGTVAGDADVVVTGEAYVDNRAPVDGGLFVAIVGERVDGHDYADGAHAVLGSRPTGAPTVVVADPVVALGRLARHVVDRLDVTVLALTGSQGKTGTKDYLAQVLATAGPTVATVGNHNNEIGVPLTVLAADASTRYLVVEMGARGVGHIAYLCEIAPPQVTAVINVGTAHIGEFGSREAIAQAKGEIVEALPAEGTAVLNAADPLVAAMAPRTNAHVLTFGDQGAVVARGVEVDDLDRPSFALGHADAWHPVALRHSGAHQVENALAAAAMATAVGMPLVEVATALSAAGGSSPRRMALHERADGLVVIDDSYNANPASTTAALEALAVIGRRRDRRTVAVLGEMRELGDSAHAGHAEVGAAAARLGIDVVVVVGEPASGIADGLRAAAVDGQGEAILTAGRDEALAWVRENVAAGDVVLVKASNGVALWVIAEQLLAPGPEGGTSTP</sequence>
<dbReference type="Gene3D" id="3.90.190.20">
    <property type="entry name" value="Mur ligase, C-terminal domain"/>
    <property type="match status" value="1"/>
</dbReference>
<gene>
    <name evidence="10 14" type="primary">murF</name>
    <name evidence="14" type="ORF">ACFPYL_10995</name>
</gene>
<comment type="catalytic activity">
    <reaction evidence="10 11">
        <text>D-alanyl-D-alanine + UDP-N-acetyl-alpha-D-muramoyl-L-alanyl-gamma-D-glutamyl-meso-2,6-diaminopimelate + ATP = UDP-N-acetyl-alpha-D-muramoyl-L-alanyl-gamma-D-glutamyl-meso-2,6-diaminopimeloyl-D-alanyl-D-alanine + ADP + phosphate + H(+)</text>
        <dbReference type="Rhea" id="RHEA:28374"/>
        <dbReference type="ChEBI" id="CHEBI:15378"/>
        <dbReference type="ChEBI" id="CHEBI:30616"/>
        <dbReference type="ChEBI" id="CHEBI:43474"/>
        <dbReference type="ChEBI" id="CHEBI:57822"/>
        <dbReference type="ChEBI" id="CHEBI:61386"/>
        <dbReference type="ChEBI" id="CHEBI:83905"/>
        <dbReference type="ChEBI" id="CHEBI:456216"/>
        <dbReference type="EC" id="6.3.2.10"/>
    </reaction>
</comment>
<dbReference type="InterPro" id="IPR036565">
    <property type="entry name" value="Mur-like_cat_sf"/>
</dbReference>
<dbReference type="PANTHER" id="PTHR43024:SF1">
    <property type="entry name" value="UDP-N-ACETYLMURAMOYL-TRIPEPTIDE--D-ALANYL-D-ALANINE LIGASE"/>
    <property type="match status" value="1"/>
</dbReference>
<evidence type="ECO:0000256" key="1">
    <source>
        <dbReference type="ARBA" id="ARBA00022490"/>
    </source>
</evidence>
<dbReference type="SUPFAM" id="SSF63418">
    <property type="entry name" value="MurE/MurF N-terminal domain"/>
    <property type="match status" value="1"/>
</dbReference>
<dbReference type="EC" id="6.3.2.10" evidence="10 11"/>
<evidence type="ECO:0000259" key="13">
    <source>
        <dbReference type="Pfam" id="PF08245"/>
    </source>
</evidence>
<evidence type="ECO:0000313" key="14">
    <source>
        <dbReference type="EMBL" id="MFC6043606.1"/>
    </source>
</evidence>
<evidence type="ECO:0000256" key="11">
    <source>
        <dbReference type="RuleBase" id="RU004136"/>
    </source>
</evidence>
<dbReference type="PANTHER" id="PTHR43024">
    <property type="entry name" value="UDP-N-ACETYLMURAMOYL-TRIPEPTIDE--D-ALANYL-D-ALANINE LIGASE"/>
    <property type="match status" value="1"/>
</dbReference>
<dbReference type="Pfam" id="PF02875">
    <property type="entry name" value="Mur_ligase_C"/>
    <property type="match status" value="1"/>
</dbReference>
<dbReference type="InterPro" id="IPR051046">
    <property type="entry name" value="MurCDEF_CellWall_CoF430Synth"/>
</dbReference>
<comment type="subcellular location">
    <subcellularLocation>
        <location evidence="10 11">Cytoplasm</location>
    </subcellularLocation>
</comment>
<dbReference type="SUPFAM" id="SSF53623">
    <property type="entry name" value="MurD-like peptide ligases, catalytic domain"/>
    <property type="match status" value="1"/>
</dbReference>
<dbReference type="InterPro" id="IPR005863">
    <property type="entry name" value="UDP-N-AcMur_synth"/>
</dbReference>
<keyword evidence="2 10" id="KW-0436">Ligase</keyword>
<protein>
    <recommendedName>
        <fullName evidence="10 11">UDP-N-acetylmuramoyl-tripeptide--D-alanyl-D-alanine ligase</fullName>
        <ecNumber evidence="10 11">6.3.2.10</ecNumber>
    </recommendedName>
    <alternativeName>
        <fullName evidence="10">D-alanyl-D-alanine-adding enzyme</fullName>
    </alternativeName>
</protein>
<keyword evidence="3 10" id="KW-0132">Cell division</keyword>
<evidence type="ECO:0000256" key="6">
    <source>
        <dbReference type="ARBA" id="ARBA00022960"/>
    </source>
</evidence>
<feature type="domain" description="Mur ligase central" evidence="13">
    <location>
        <begin position="98"/>
        <end position="282"/>
    </location>
</feature>
<dbReference type="EMBL" id="JBHSRJ010000004">
    <property type="protein sequence ID" value="MFC6043606.1"/>
    <property type="molecule type" value="Genomic_DNA"/>
</dbReference>
<dbReference type="Gene3D" id="3.40.1390.10">
    <property type="entry name" value="MurE/MurF, N-terminal domain"/>
    <property type="match status" value="1"/>
</dbReference>
<name>A0ABW1LI18_9ACTN</name>
<evidence type="ECO:0000256" key="5">
    <source>
        <dbReference type="ARBA" id="ARBA00022840"/>
    </source>
</evidence>
<evidence type="ECO:0000313" key="15">
    <source>
        <dbReference type="Proteomes" id="UP001596135"/>
    </source>
</evidence>